<dbReference type="PROSITE" id="PS00455">
    <property type="entry name" value="AMP_BINDING"/>
    <property type="match status" value="2"/>
</dbReference>
<dbReference type="Pfam" id="PF00501">
    <property type="entry name" value="AMP-binding"/>
    <property type="match status" value="2"/>
</dbReference>
<evidence type="ECO:0000256" key="1">
    <source>
        <dbReference type="ARBA" id="ARBA00006432"/>
    </source>
</evidence>
<dbReference type="Gene3D" id="3.30.300.30">
    <property type="match status" value="2"/>
</dbReference>
<dbReference type="InterPro" id="IPR045851">
    <property type="entry name" value="AMP-bd_C_sf"/>
</dbReference>
<evidence type="ECO:0000313" key="9">
    <source>
        <dbReference type="EMBL" id="KAK1289736.1"/>
    </source>
</evidence>
<reference evidence="9" key="2">
    <citation type="submission" date="2023-06" db="EMBL/GenBank/DDBJ databases">
        <authorList>
            <person name="Ma L."/>
            <person name="Liu K.-W."/>
            <person name="Li Z."/>
            <person name="Hsiao Y.-Y."/>
            <person name="Qi Y."/>
            <person name="Fu T."/>
            <person name="Tang G."/>
            <person name="Zhang D."/>
            <person name="Sun W.-H."/>
            <person name="Liu D.-K."/>
            <person name="Li Y."/>
            <person name="Chen G.-Z."/>
            <person name="Liu X.-D."/>
            <person name="Liao X.-Y."/>
            <person name="Jiang Y.-T."/>
            <person name="Yu X."/>
            <person name="Hao Y."/>
            <person name="Huang J."/>
            <person name="Zhao X.-W."/>
            <person name="Ke S."/>
            <person name="Chen Y.-Y."/>
            <person name="Wu W.-L."/>
            <person name="Hsu J.-L."/>
            <person name="Lin Y.-F."/>
            <person name="Huang M.-D."/>
            <person name="Li C.-Y."/>
            <person name="Huang L."/>
            <person name="Wang Z.-W."/>
            <person name="Zhao X."/>
            <person name="Zhong W.-Y."/>
            <person name="Peng D.-H."/>
            <person name="Ahmad S."/>
            <person name="Lan S."/>
            <person name="Zhang J.-S."/>
            <person name="Tsai W.-C."/>
            <person name="Van De Peer Y."/>
            <person name="Liu Z.-J."/>
        </authorList>
    </citation>
    <scope>NUCLEOTIDE SEQUENCE</scope>
    <source>
        <strain evidence="9">CP</strain>
        <tissue evidence="9">Leaves</tissue>
    </source>
</reference>
<dbReference type="InterPro" id="IPR042099">
    <property type="entry name" value="ANL_N_sf"/>
</dbReference>
<evidence type="ECO:0000259" key="8">
    <source>
        <dbReference type="Pfam" id="PF13193"/>
    </source>
</evidence>
<reference evidence="9" key="1">
    <citation type="journal article" date="2023" name="Nat. Commun.">
        <title>Diploid and tetraploid genomes of Acorus and the evolution of monocots.</title>
        <authorList>
            <person name="Ma L."/>
            <person name="Liu K.W."/>
            <person name="Li Z."/>
            <person name="Hsiao Y.Y."/>
            <person name="Qi Y."/>
            <person name="Fu T."/>
            <person name="Tang G.D."/>
            <person name="Zhang D."/>
            <person name="Sun W.H."/>
            <person name="Liu D.K."/>
            <person name="Li Y."/>
            <person name="Chen G.Z."/>
            <person name="Liu X.D."/>
            <person name="Liao X.Y."/>
            <person name="Jiang Y.T."/>
            <person name="Yu X."/>
            <person name="Hao Y."/>
            <person name="Huang J."/>
            <person name="Zhao X.W."/>
            <person name="Ke S."/>
            <person name="Chen Y.Y."/>
            <person name="Wu W.L."/>
            <person name="Hsu J.L."/>
            <person name="Lin Y.F."/>
            <person name="Huang M.D."/>
            <person name="Li C.Y."/>
            <person name="Huang L."/>
            <person name="Wang Z.W."/>
            <person name="Zhao X."/>
            <person name="Zhong W.Y."/>
            <person name="Peng D.H."/>
            <person name="Ahmad S."/>
            <person name="Lan S."/>
            <person name="Zhang J.S."/>
            <person name="Tsai W.C."/>
            <person name="Van de Peer Y."/>
            <person name="Liu Z.J."/>
        </authorList>
    </citation>
    <scope>NUCLEOTIDE SEQUENCE</scope>
    <source>
        <strain evidence="9">CP</strain>
    </source>
</reference>
<accession>A0AAV9CLC9</accession>
<organism evidence="9 10">
    <name type="scientific">Acorus calamus</name>
    <name type="common">Sweet flag</name>
    <dbReference type="NCBI Taxonomy" id="4465"/>
    <lineage>
        <taxon>Eukaryota</taxon>
        <taxon>Viridiplantae</taxon>
        <taxon>Streptophyta</taxon>
        <taxon>Embryophyta</taxon>
        <taxon>Tracheophyta</taxon>
        <taxon>Spermatophyta</taxon>
        <taxon>Magnoliopsida</taxon>
        <taxon>Liliopsida</taxon>
        <taxon>Acoraceae</taxon>
        <taxon>Acorus</taxon>
    </lineage>
</organism>
<sequence>MAESISSSPTIDPASGYCHETRTFHSLRSPAPLPPASTPLSITSYVSSLHLRRPPPPGLAAVIESGTGRRLTYPEFASRVATLAGNLRSRLGLSKGDVAFVLAPACLEIPVLYYAILTVGAVVNPANPISTASEISRQIQLSRPVVAFATSASAPALPGAALRTVLIDSDEFRSMMMTRSAPSPVDSAAEILQTDPAAILYSSGTTGRVKAAVLTHRNFISITAGYVLSRDSEPERATPPVGLLTVPLFHVFGFYFSLKMVALGETAVVMGRFEMGAALEAVERFRVTYMPVAPPLVVALVKSKEAEGRDLSSLEVVGCGGAPLGRDVAERFASKFPHVQIVQGYGLTESGGTATQTIGPEENQRYGSAGRIERLLEAKIVDPETGEALGPGQRGELWLRGPSIMQGYLGDAESTSTTLNPEGWLKTGDLCYFDQDGFLFVVDRLKELIKYKAYQVPPAELEHILQAHPEIADAAVVPYPNEESGQIPMAYIVRQPGSTLDEKKVINYVAKQVAPYKKIRRVSFINAIPKSPAGKILRRELVNLALSDVKWMVLRALSLTSECIKLKQNKPPPSGPSPPASTPLSITSYVSSLLLRGPPPPGLAAVIDSGTGRRLTYPEFASRVETLAGNLRFRLGLSRGDAAFVLAPACLEIPVLYYAILTVGAVVNPANPTSTASEIFRQIQLSRPVVAFVTSASARSLPGAAAPRTVLIDSDEFRSMMVTRVVPPSPADPAAEILQTDPAAILYSSGTTGRVKAVVLTHQNLIAYTVAQVSKRDSKPKRATPMAVLLTVPMFHVYGFNFCLKTIAMGETLVVMGRFEMGAALKVVERFMVSYMPVTPPLVVALVKSREVTGRDLSSLEVVGCGGAPIGRDVSERFALKFPHIQMVQAYGLTESGGAATLTIGPEGNQRCGSCGRLEQNLEAKIVDPETGEALGPGQRGELWLKGPTIMQGYLGDAEATNATLNSEGWLKTGDLCYFDEEGFLFIVDRLKELIKYKAYQVPPAELEHVLQSHPEIVDAAVVPYPHEESGQIPMAFVVRQPASTLDEKKVMDYVAKQACLVLNVAPYKKIRRVSFINAIPKSPAGKILRRELVHLALSGTQSRL</sequence>
<dbReference type="GO" id="GO:0106290">
    <property type="term" value="F:trans-cinnamate-CoA ligase activity"/>
    <property type="evidence" value="ECO:0007669"/>
    <property type="project" value="UniProtKB-ARBA"/>
</dbReference>
<dbReference type="GO" id="GO:0005524">
    <property type="term" value="F:ATP binding"/>
    <property type="evidence" value="ECO:0007669"/>
    <property type="project" value="UniProtKB-KW"/>
</dbReference>
<dbReference type="CDD" id="cd05904">
    <property type="entry name" value="4CL"/>
    <property type="match status" value="2"/>
</dbReference>
<dbReference type="InterPro" id="IPR025110">
    <property type="entry name" value="AMP-bd_C"/>
</dbReference>
<keyword evidence="5" id="KW-0067">ATP-binding</keyword>
<comment type="catalytic activity">
    <reaction evidence="6">
        <text>(E)-4-coumarate + ATP + CoA = (E)-4-coumaroyl-CoA + AMP + diphosphate</text>
        <dbReference type="Rhea" id="RHEA:19641"/>
        <dbReference type="ChEBI" id="CHEBI:12876"/>
        <dbReference type="ChEBI" id="CHEBI:30616"/>
        <dbReference type="ChEBI" id="CHEBI:33019"/>
        <dbReference type="ChEBI" id="CHEBI:57287"/>
        <dbReference type="ChEBI" id="CHEBI:85008"/>
        <dbReference type="ChEBI" id="CHEBI:456215"/>
        <dbReference type="EC" id="6.2.1.12"/>
    </reaction>
    <physiologicalReaction direction="left-to-right" evidence="6">
        <dbReference type="Rhea" id="RHEA:19642"/>
    </physiologicalReaction>
</comment>
<dbReference type="PANTHER" id="PTHR24096">
    <property type="entry name" value="LONG-CHAIN-FATTY-ACID--COA LIGASE"/>
    <property type="match status" value="1"/>
</dbReference>
<dbReference type="InterPro" id="IPR000873">
    <property type="entry name" value="AMP-dep_synth/lig_dom"/>
</dbReference>
<keyword evidence="4" id="KW-0547">Nucleotide-binding</keyword>
<dbReference type="EC" id="6.2.1.12" evidence="2"/>
<dbReference type="Proteomes" id="UP001180020">
    <property type="component" value="Unassembled WGS sequence"/>
</dbReference>
<dbReference type="Pfam" id="PF13193">
    <property type="entry name" value="AMP-binding_C"/>
    <property type="match status" value="2"/>
</dbReference>
<feature type="domain" description="AMP-binding enzyme C-terminal" evidence="8">
    <location>
        <begin position="1006"/>
        <end position="1087"/>
    </location>
</feature>
<protein>
    <recommendedName>
        <fullName evidence="2">4-coumarate--CoA ligase</fullName>
        <ecNumber evidence="2">6.2.1.12</ecNumber>
    </recommendedName>
</protein>
<gene>
    <name evidence="9" type="primary">4CLL9</name>
    <name evidence="9" type="ORF">QJS10_CPB18g00479</name>
</gene>
<feature type="domain" description="AMP-dependent synthetase/ligase" evidence="7">
    <location>
        <begin position="57"/>
        <end position="409"/>
    </location>
</feature>
<name>A0AAV9CLC9_ACOCL</name>
<comment type="caution">
    <text evidence="9">The sequence shown here is derived from an EMBL/GenBank/DDBJ whole genome shotgun (WGS) entry which is preliminary data.</text>
</comment>
<dbReference type="EMBL" id="JAUJYO010000018">
    <property type="protein sequence ID" value="KAK1289736.1"/>
    <property type="molecule type" value="Genomic_DNA"/>
</dbReference>
<keyword evidence="3 9" id="KW-0436">Ligase</keyword>
<evidence type="ECO:0000256" key="3">
    <source>
        <dbReference type="ARBA" id="ARBA00022598"/>
    </source>
</evidence>
<evidence type="ECO:0000259" key="7">
    <source>
        <dbReference type="Pfam" id="PF00501"/>
    </source>
</evidence>
<evidence type="ECO:0000256" key="6">
    <source>
        <dbReference type="ARBA" id="ARBA00034252"/>
    </source>
</evidence>
<feature type="domain" description="AMP-binding enzyme C-terminal" evidence="8">
    <location>
        <begin position="460"/>
        <end position="535"/>
    </location>
</feature>
<dbReference type="PANTHER" id="PTHR24096:SF251">
    <property type="entry name" value="4-COUMARATE--COA LIGASE-LIKE 9"/>
    <property type="match status" value="1"/>
</dbReference>
<dbReference type="GO" id="GO:0016207">
    <property type="term" value="F:4-coumarate-CoA ligase activity"/>
    <property type="evidence" value="ECO:0007669"/>
    <property type="project" value="UniProtKB-EC"/>
</dbReference>
<keyword evidence="10" id="KW-1185">Reference proteome</keyword>
<dbReference type="AlphaFoldDB" id="A0AAV9CLC9"/>
<dbReference type="SUPFAM" id="SSF56801">
    <property type="entry name" value="Acetyl-CoA synthetase-like"/>
    <property type="match status" value="2"/>
</dbReference>
<evidence type="ECO:0000256" key="4">
    <source>
        <dbReference type="ARBA" id="ARBA00022741"/>
    </source>
</evidence>
<dbReference type="FunFam" id="3.30.300.30:FF:000007">
    <property type="entry name" value="4-coumarate--CoA ligase 2"/>
    <property type="match status" value="2"/>
</dbReference>
<evidence type="ECO:0000313" key="10">
    <source>
        <dbReference type="Proteomes" id="UP001180020"/>
    </source>
</evidence>
<proteinExistence type="inferred from homology"/>
<dbReference type="GO" id="GO:0009698">
    <property type="term" value="P:phenylpropanoid metabolic process"/>
    <property type="evidence" value="ECO:0007669"/>
    <property type="project" value="UniProtKB-ARBA"/>
</dbReference>
<feature type="domain" description="AMP-dependent synthetase/ligase" evidence="7">
    <location>
        <begin position="601"/>
        <end position="955"/>
    </location>
</feature>
<dbReference type="Gene3D" id="3.40.50.12780">
    <property type="entry name" value="N-terminal domain of ligase-like"/>
    <property type="match status" value="2"/>
</dbReference>
<dbReference type="FunFam" id="3.40.50.12780:FF:000003">
    <property type="entry name" value="Long-chain-fatty-acid--CoA ligase FadD"/>
    <property type="match status" value="2"/>
</dbReference>
<evidence type="ECO:0000256" key="2">
    <source>
        <dbReference type="ARBA" id="ARBA00012959"/>
    </source>
</evidence>
<dbReference type="InterPro" id="IPR020845">
    <property type="entry name" value="AMP-binding_CS"/>
</dbReference>
<evidence type="ECO:0000256" key="5">
    <source>
        <dbReference type="ARBA" id="ARBA00022840"/>
    </source>
</evidence>
<comment type="similarity">
    <text evidence="1">Belongs to the ATP-dependent AMP-binding enzyme family.</text>
</comment>